<dbReference type="CDD" id="cd02440">
    <property type="entry name" value="AdoMet_MTases"/>
    <property type="match status" value="1"/>
</dbReference>
<comment type="similarity">
    <text evidence="2">Belongs to the class I-like SAM-binding methyltransferase superfamily. Erg6/SMT family.</text>
</comment>
<dbReference type="Gene3D" id="3.40.50.150">
    <property type="entry name" value="Vaccinia Virus protein VP39"/>
    <property type="match status" value="1"/>
</dbReference>
<dbReference type="InterPro" id="IPR029063">
    <property type="entry name" value="SAM-dependent_MTases_sf"/>
</dbReference>
<reference evidence="4" key="1">
    <citation type="submission" date="2021-01" db="EMBL/GenBank/DDBJ databases">
        <authorList>
            <person name="Corre E."/>
            <person name="Pelletier E."/>
            <person name="Niang G."/>
            <person name="Scheremetjew M."/>
            <person name="Finn R."/>
            <person name="Kale V."/>
            <person name="Holt S."/>
            <person name="Cochrane G."/>
            <person name="Meng A."/>
            <person name="Brown T."/>
            <person name="Cohen L."/>
        </authorList>
    </citation>
    <scope>NUCLEOTIDE SEQUENCE</scope>
    <source>
        <strain evidence="4">SL-175</strain>
    </source>
</reference>
<dbReference type="SUPFAM" id="SSF53335">
    <property type="entry name" value="S-adenosyl-L-methionine-dependent methyltransferases"/>
    <property type="match status" value="1"/>
</dbReference>
<evidence type="ECO:0000256" key="1">
    <source>
        <dbReference type="ARBA" id="ARBA00022679"/>
    </source>
</evidence>
<gene>
    <name evidence="4" type="ORF">MANT1106_LOCUS7087</name>
</gene>
<dbReference type="InterPro" id="IPR030384">
    <property type="entry name" value="MeTrfase_SMT"/>
</dbReference>
<keyword evidence="1 2" id="KW-0808">Transferase</keyword>
<evidence type="ECO:0000256" key="2">
    <source>
        <dbReference type="PROSITE-ProRule" id="PRU01022"/>
    </source>
</evidence>
<evidence type="ECO:0000259" key="3">
    <source>
        <dbReference type="PROSITE" id="PS51685"/>
    </source>
</evidence>
<dbReference type="PANTHER" id="PTHR44742:SF2">
    <property type="entry name" value="24-METHYLENESTEROL C-METHYLTRANSFERASE 2"/>
    <property type="match status" value="1"/>
</dbReference>
<proteinExistence type="inferred from homology"/>
<dbReference type="GO" id="GO:0032259">
    <property type="term" value="P:methylation"/>
    <property type="evidence" value="ECO:0007669"/>
    <property type="project" value="UniProtKB-KW"/>
</dbReference>
<sequence>MRTAHPTIENKASRPSVDALLTKEARVRLTAVKSHACFFFFEGQSDQRTHVATNDTPHRACCYIGALFRSSKAKERGHMSSSSAVLGDLMVSLENPTVKWVAVGSAVTAGAYLAFKVSWFRKNPLHSFSGKTGAMGKDQVDGGIQSYNQFFDQENGKGVGDRILATPDFVNKFYSLITDFYEYGWGESFHFAAREVGESFEASIVRQETAIAETIGLKPGMRVLDIGCGVGGPMRNITKATGGFVAGITINEYQVARCNKLNQDAGVAHLTEVKEGNFMDLDKVYPKNSFDGAYAIEASCHASNTTALYEQVFTVLKPGALFSSYEWLRTDKYDKTNKMHVDAVDGIAEGNALPEVRTIQDCIAAAKEAGFEVQYTFDRATTGGVPWQAAMKSARRAAYLTHILTGILEFIRFAPKGTNDVHKMLLSAAVNLEKGGDHGIFSPMYLIVMKKPL</sequence>
<dbReference type="GO" id="GO:0006694">
    <property type="term" value="P:steroid biosynthetic process"/>
    <property type="evidence" value="ECO:0007669"/>
    <property type="project" value="InterPro"/>
</dbReference>
<dbReference type="GO" id="GO:0008168">
    <property type="term" value="F:methyltransferase activity"/>
    <property type="evidence" value="ECO:0007669"/>
    <property type="project" value="UniProtKB-KW"/>
</dbReference>
<dbReference type="AlphaFoldDB" id="A0A7S0SE46"/>
<name>A0A7S0SE46_9CHLO</name>
<dbReference type="EMBL" id="HBFC01012169">
    <property type="protein sequence ID" value="CAD8704405.1"/>
    <property type="molecule type" value="Transcribed_RNA"/>
</dbReference>
<evidence type="ECO:0000313" key="4">
    <source>
        <dbReference type="EMBL" id="CAD8704405.1"/>
    </source>
</evidence>
<accession>A0A7S0SE46</accession>
<dbReference type="InterPro" id="IPR013705">
    <property type="entry name" value="Sterol_MeTrfase_C"/>
</dbReference>
<keyword evidence="2" id="KW-0949">S-adenosyl-L-methionine</keyword>
<dbReference type="Pfam" id="PF08498">
    <property type="entry name" value="Sterol_MT_C"/>
    <property type="match status" value="1"/>
</dbReference>
<dbReference type="PROSITE" id="PS51685">
    <property type="entry name" value="SAM_MT_ERG6_SMT"/>
    <property type="match status" value="1"/>
</dbReference>
<keyword evidence="2" id="KW-0489">Methyltransferase</keyword>
<dbReference type="Pfam" id="PF02353">
    <property type="entry name" value="CMAS"/>
    <property type="match status" value="1"/>
</dbReference>
<dbReference type="PANTHER" id="PTHR44742">
    <property type="match status" value="1"/>
</dbReference>
<feature type="domain" description="SAM-dependent methyltransferase Erg6/SMT-type" evidence="3">
    <location>
        <begin position="173"/>
        <end position="452"/>
    </location>
</feature>
<protein>
    <recommendedName>
        <fullName evidence="3">SAM-dependent methyltransferase Erg6/SMT-type domain-containing protein</fullName>
    </recommendedName>
</protein>
<organism evidence="4">
    <name type="scientific">Mantoniella antarctica</name>
    <dbReference type="NCBI Taxonomy" id="81844"/>
    <lineage>
        <taxon>Eukaryota</taxon>
        <taxon>Viridiplantae</taxon>
        <taxon>Chlorophyta</taxon>
        <taxon>Mamiellophyceae</taxon>
        <taxon>Mamiellales</taxon>
        <taxon>Mamiellaceae</taxon>
        <taxon>Mantoniella</taxon>
    </lineage>
</organism>